<feature type="compositionally biased region" description="Low complexity" evidence="1">
    <location>
        <begin position="14"/>
        <end position="25"/>
    </location>
</feature>
<evidence type="ECO:0000313" key="3">
    <source>
        <dbReference type="Proteomes" id="UP000509335"/>
    </source>
</evidence>
<sequence length="120" mass="13321">MGKRQRRRDRQETPETTGTPAPEAGHSFTAGRYRYEVIPTPDLPEQERAAAVSRIAGFGAERLRLLKELEQVDEALRPRVLHAVAAGVPYRRIAELTGYSRSAISRWGQPTNGGHEVTAT</sequence>
<reference evidence="2 3" key="1">
    <citation type="submission" date="2020-07" db="EMBL/GenBank/DDBJ databases">
        <title>A bifunctional nitrone conjugated secondary metabolite targeting the ribosome.</title>
        <authorList>
            <person name="Limbrick E.M."/>
            <person name="Graf M."/>
            <person name="Derewacz D.K."/>
            <person name="Nguyen F."/>
            <person name="Spraggins J.M."/>
            <person name="Wieland M."/>
            <person name="Ynigez-Gutierrez A.E."/>
            <person name="Reisman B.J."/>
            <person name="Zinshteyn B."/>
            <person name="McCulloch K."/>
            <person name="Iverson T.M."/>
            <person name="Green R."/>
            <person name="Wilson D.N."/>
            <person name="Bachmann B.O."/>
        </authorList>
    </citation>
    <scope>NUCLEOTIDE SEQUENCE [LARGE SCALE GENOMIC DNA]</scope>
    <source>
        <strain evidence="3">aurantiaca</strain>
    </source>
</reference>
<organism evidence="2 3">
    <name type="scientific">Micromonospora carbonacea</name>
    <dbReference type="NCBI Taxonomy" id="47853"/>
    <lineage>
        <taxon>Bacteria</taxon>
        <taxon>Bacillati</taxon>
        <taxon>Actinomycetota</taxon>
        <taxon>Actinomycetes</taxon>
        <taxon>Micromonosporales</taxon>
        <taxon>Micromonosporaceae</taxon>
        <taxon>Micromonospora</taxon>
    </lineage>
</organism>
<evidence type="ECO:0000256" key="1">
    <source>
        <dbReference type="SAM" id="MobiDB-lite"/>
    </source>
</evidence>
<gene>
    <name evidence="2" type="ORF">HXZ27_00060</name>
</gene>
<protein>
    <submittedName>
        <fullName evidence="2">Helix-turn-helix domain-containing protein</fullName>
    </submittedName>
</protein>
<accession>A0A7H8XD65</accession>
<evidence type="ECO:0000313" key="2">
    <source>
        <dbReference type="EMBL" id="QLD22835.1"/>
    </source>
</evidence>
<dbReference type="EMBL" id="CP058322">
    <property type="protein sequence ID" value="QLD22835.1"/>
    <property type="molecule type" value="Genomic_DNA"/>
</dbReference>
<dbReference type="Proteomes" id="UP000509335">
    <property type="component" value="Chromosome"/>
</dbReference>
<dbReference type="KEGG" id="mcab:HXZ27_00060"/>
<proteinExistence type="predicted"/>
<name>A0A7H8XD65_9ACTN</name>
<feature type="region of interest" description="Disordered" evidence="1">
    <location>
        <begin position="1"/>
        <end position="30"/>
    </location>
</feature>
<dbReference type="Pfam" id="PF13384">
    <property type="entry name" value="HTH_23"/>
    <property type="match status" value="1"/>
</dbReference>
<dbReference type="AlphaFoldDB" id="A0A7H8XD65"/>